<proteinExistence type="predicted"/>
<dbReference type="GO" id="GO:0019748">
    <property type="term" value="P:secondary metabolic process"/>
    <property type="evidence" value="ECO:0007669"/>
    <property type="project" value="TreeGrafter"/>
</dbReference>
<dbReference type="PANTHER" id="PTHR21240:SF28">
    <property type="entry name" value="ISO-OROTATE DECARBOXYLASE (EUROFUNG)"/>
    <property type="match status" value="1"/>
</dbReference>
<organism evidence="3">
    <name type="scientific">freshwater metagenome</name>
    <dbReference type="NCBI Taxonomy" id="449393"/>
    <lineage>
        <taxon>unclassified sequences</taxon>
        <taxon>metagenomes</taxon>
        <taxon>ecological metagenomes</taxon>
    </lineage>
</organism>
<evidence type="ECO:0000259" key="2">
    <source>
        <dbReference type="Pfam" id="PF04909"/>
    </source>
</evidence>
<feature type="domain" description="Amidohydrolase-related" evidence="2">
    <location>
        <begin position="103"/>
        <end position="366"/>
    </location>
</feature>
<dbReference type="InterPro" id="IPR032465">
    <property type="entry name" value="ACMSD"/>
</dbReference>
<name>A0A6J7CNB9_9ZZZZ</name>
<dbReference type="AlphaFoldDB" id="A0A6J7CNB9"/>
<dbReference type="GO" id="GO:0016787">
    <property type="term" value="F:hydrolase activity"/>
    <property type="evidence" value="ECO:0007669"/>
    <property type="project" value="InterPro"/>
</dbReference>
<dbReference type="Pfam" id="PF04909">
    <property type="entry name" value="Amidohydro_2"/>
    <property type="match status" value="1"/>
</dbReference>
<sequence>MAADDRYTVISADCHGGGALLDYRPYLERRYHDEFDAWAAGYEIVYEDLLGDLGKRNWDSDRRLADMEADGVVAEVIYPNTIPPFYPRSSLTFQPPAIDAADTERRWAGLRAHNRWLADFCAQTPGRRAGIAQILLHDMDAAVAEVRWAKAHGLTGGVLLPGVPPGCGQPELYDGAYYEPLWQVCEELGMPVNHHGGSASPTMTEAIESPVIFLLEITWFSHRALTHLIVSGALERHPTMQLVFTEQGTAWIPDELARLDYFFHRMRTAVGSQEHVWGEPVMKHLSLSPSEYFARQCNVGASFIRPAEVPLRHTVGLDKIMWGSDYPHKEASTPYTNEVLRAEFAGVPHDEVAMMLAGNAARVYGFDLAALAPIAARVGPRVADIDVPLLPGDVPMVAEKCPALVGFGARS</sequence>
<keyword evidence="1" id="KW-0456">Lyase</keyword>
<dbReference type="PANTHER" id="PTHR21240">
    <property type="entry name" value="2-AMINO-3-CARBOXYLMUCONATE-6-SEMIALDEHYDE DECARBOXYLASE"/>
    <property type="match status" value="1"/>
</dbReference>
<gene>
    <name evidence="3" type="ORF">UFOPK3376_00117</name>
</gene>
<evidence type="ECO:0000313" key="3">
    <source>
        <dbReference type="EMBL" id="CAB4858515.1"/>
    </source>
</evidence>
<dbReference type="GO" id="GO:0016831">
    <property type="term" value="F:carboxy-lyase activity"/>
    <property type="evidence" value="ECO:0007669"/>
    <property type="project" value="InterPro"/>
</dbReference>
<dbReference type="Gene3D" id="3.20.20.140">
    <property type="entry name" value="Metal-dependent hydrolases"/>
    <property type="match status" value="1"/>
</dbReference>
<dbReference type="SUPFAM" id="SSF51556">
    <property type="entry name" value="Metallo-dependent hydrolases"/>
    <property type="match status" value="1"/>
</dbReference>
<protein>
    <submittedName>
        <fullName evidence="3">Unannotated protein</fullName>
    </submittedName>
</protein>
<evidence type="ECO:0000256" key="1">
    <source>
        <dbReference type="ARBA" id="ARBA00023239"/>
    </source>
</evidence>
<accession>A0A6J7CNB9</accession>
<dbReference type="GO" id="GO:0005737">
    <property type="term" value="C:cytoplasm"/>
    <property type="evidence" value="ECO:0007669"/>
    <property type="project" value="TreeGrafter"/>
</dbReference>
<dbReference type="InterPro" id="IPR006680">
    <property type="entry name" value="Amidohydro-rel"/>
</dbReference>
<dbReference type="InterPro" id="IPR032466">
    <property type="entry name" value="Metal_Hydrolase"/>
</dbReference>
<reference evidence="3" key="1">
    <citation type="submission" date="2020-05" db="EMBL/GenBank/DDBJ databases">
        <authorList>
            <person name="Chiriac C."/>
            <person name="Salcher M."/>
            <person name="Ghai R."/>
            <person name="Kavagutti S V."/>
        </authorList>
    </citation>
    <scope>NUCLEOTIDE SEQUENCE</scope>
</reference>
<dbReference type="EMBL" id="CAFBLP010000002">
    <property type="protein sequence ID" value="CAB4858515.1"/>
    <property type="molecule type" value="Genomic_DNA"/>
</dbReference>